<dbReference type="PANTHER" id="PTHR36886:SF7">
    <property type="entry name" value="EXPRESSED PROTEIN"/>
    <property type="match status" value="1"/>
</dbReference>
<evidence type="ECO:0000313" key="3">
    <source>
        <dbReference type="Proteomes" id="UP000245207"/>
    </source>
</evidence>
<dbReference type="AlphaFoldDB" id="A0A2U1MWQ7"/>
<organism evidence="2 3">
    <name type="scientific">Artemisia annua</name>
    <name type="common">Sweet wormwood</name>
    <dbReference type="NCBI Taxonomy" id="35608"/>
    <lineage>
        <taxon>Eukaryota</taxon>
        <taxon>Viridiplantae</taxon>
        <taxon>Streptophyta</taxon>
        <taxon>Embryophyta</taxon>
        <taxon>Tracheophyta</taxon>
        <taxon>Spermatophyta</taxon>
        <taxon>Magnoliopsida</taxon>
        <taxon>eudicotyledons</taxon>
        <taxon>Gunneridae</taxon>
        <taxon>Pentapetalae</taxon>
        <taxon>asterids</taxon>
        <taxon>campanulids</taxon>
        <taxon>Asterales</taxon>
        <taxon>Asteraceae</taxon>
        <taxon>Asteroideae</taxon>
        <taxon>Anthemideae</taxon>
        <taxon>Artemisiinae</taxon>
        <taxon>Artemisia</taxon>
    </lineage>
</organism>
<gene>
    <name evidence="2" type="ORF">CTI12_AA331150</name>
</gene>
<evidence type="ECO:0000313" key="2">
    <source>
        <dbReference type="EMBL" id="PWA65692.1"/>
    </source>
</evidence>
<comment type="caution">
    <text evidence="2">The sequence shown here is derived from an EMBL/GenBank/DDBJ whole genome shotgun (WGS) entry which is preliminary data.</text>
</comment>
<dbReference type="Proteomes" id="UP000245207">
    <property type="component" value="Unassembled WGS sequence"/>
</dbReference>
<protein>
    <submittedName>
        <fullName evidence="2">SWAP/Surp, Zinc finger, CCCH-type</fullName>
    </submittedName>
</protein>
<accession>A0A2U1MWQ7</accession>
<dbReference type="STRING" id="35608.A0A2U1MWQ7"/>
<name>A0A2U1MWQ7_ARTAN</name>
<reference evidence="2 3" key="1">
    <citation type="journal article" date="2018" name="Mol. Plant">
        <title>The genome of Artemisia annua provides insight into the evolution of Asteraceae family and artemisinin biosynthesis.</title>
        <authorList>
            <person name="Shen Q."/>
            <person name="Zhang L."/>
            <person name="Liao Z."/>
            <person name="Wang S."/>
            <person name="Yan T."/>
            <person name="Shi P."/>
            <person name="Liu M."/>
            <person name="Fu X."/>
            <person name="Pan Q."/>
            <person name="Wang Y."/>
            <person name="Lv Z."/>
            <person name="Lu X."/>
            <person name="Zhang F."/>
            <person name="Jiang W."/>
            <person name="Ma Y."/>
            <person name="Chen M."/>
            <person name="Hao X."/>
            <person name="Li L."/>
            <person name="Tang Y."/>
            <person name="Lv G."/>
            <person name="Zhou Y."/>
            <person name="Sun X."/>
            <person name="Brodelius P.E."/>
            <person name="Rose J.K.C."/>
            <person name="Tang K."/>
        </authorList>
    </citation>
    <scope>NUCLEOTIDE SEQUENCE [LARGE SCALE GENOMIC DNA]</scope>
    <source>
        <strain evidence="3">cv. Huhao1</strain>
        <tissue evidence="2">Leaf</tissue>
    </source>
</reference>
<evidence type="ECO:0000256" key="1">
    <source>
        <dbReference type="SAM" id="MobiDB-lite"/>
    </source>
</evidence>
<feature type="region of interest" description="Disordered" evidence="1">
    <location>
        <begin position="107"/>
        <end position="136"/>
    </location>
</feature>
<dbReference type="PANTHER" id="PTHR36886">
    <property type="entry name" value="PROTEIN FRIGIDA-ESSENTIAL 1"/>
    <property type="match status" value="1"/>
</dbReference>
<keyword evidence="3" id="KW-1185">Reference proteome</keyword>
<dbReference type="OrthoDB" id="1935339at2759"/>
<dbReference type="InterPro" id="IPR052650">
    <property type="entry name" value="Zinc_finger_CCCH"/>
</dbReference>
<dbReference type="EMBL" id="PKPP01004173">
    <property type="protein sequence ID" value="PWA65692.1"/>
    <property type="molecule type" value="Genomic_DNA"/>
</dbReference>
<sequence>MEGGGGEEKNAFGLAAGPPRKEAGAGLLIEGIEVSYKKFVWTIIEASAFVLRVDKLYPEKSEDDIQEVAKKEFVEPPRDSAEVASGHDIKTFDVPSNSASAGIYPQYQAPPSSVHPRLAPLPPPPRGGSLPQYQQNQLPLSTNYPFQNFVRPFPMNYQIPQQPIGSYEQPGLVSSNSVFSRDPPPAGVINQDTVTSLSNQYGSSVGQNHVPDVGQMRQFPQGNQYDPLFDSIDPSSDRVVEVEENSKHKTVSVVVSEENDEFGETADAEVGAVENDSPSPSSPMDVPDMATGEIEIDQVLKPSWKQGNMSKEAFKTIVKKTAVDKVSGAMKNHQIPKSQAKINHYIDSCQRKLTKLVMGYVDKYVKA</sequence>
<proteinExistence type="predicted"/>